<proteinExistence type="predicted"/>
<protein>
    <submittedName>
        <fullName evidence="1">Carboxypeptidase regulatory-like domain-containing protein</fullName>
    </submittedName>
</protein>
<dbReference type="GO" id="GO:0004180">
    <property type="term" value="F:carboxypeptidase activity"/>
    <property type="evidence" value="ECO:0007669"/>
    <property type="project" value="UniProtKB-KW"/>
</dbReference>
<organism evidence="1 2">
    <name type="scientific">Alcanivorax sediminis</name>
    <dbReference type="NCBI Taxonomy" id="2663008"/>
    <lineage>
        <taxon>Bacteria</taxon>
        <taxon>Pseudomonadati</taxon>
        <taxon>Pseudomonadota</taxon>
        <taxon>Gammaproteobacteria</taxon>
        <taxon>Oceanospirillales</taxon>
        <taxon>Alcanivoracaceae</taxon>
        <taxon>Alcanivorax</taxon>
    </lineage>
</organism>
<dbReference type="RefSeq" id="WP_153502255.1">
    <property type="nucleotide sequence ID" value="NZ_WIRE01000002.1"/>
</dbReference>
<keyword evidence="1" id="KW-0645">Protease</keyword>
<dbReference type="Gene3D" id="2.60.40.1120">
    <property type="entry name" value="Carboxypeptidase-like, regulatory domain"/>
    <property type="match status" value="1"/>
</dbReference>
<keyword evidence="1" id="KW-0121">Carboxypeptidase</keyword>
<accession>A0A6N7LZZ9</accession>
<dbReference type="EMBL" id="WIRE01000002">
    <property type="protein sequence ID" value="MQX54695.1"/>
    <property type="molecule type" value="Genomic_DNA"/>
</dbReference>
<comment type="caution">
    <text evidence="1">The sequence shown here is derived from an EMBL/GenBank/DDBJ whole genome shotgun (WGS) entry which is preliminary data.</text>
</comment>
<dbReference type="AlphaFoldDB" id="A0A6N7LZZ9"/>
<dbReference type="SUPFAM" id="SSF49464">
    <property type="entry name" value="Carboxypeptidase regulatory domain-like"/>
    <property type="match status" value="1"/>
</dbReference>
<keyword evidence="2" id="KW-1185">Reference proteome</keyword>
<dbReference type="Proteomes" id="UP000469421">
    <property type="component" value="Unassembled WGS sequence"/>
</dbReference>
<gene>
    <name evidence="1" type="ORF">GFN93_15700</name>
</gene>
<evidence type="ECO:0000313" key="1">
    <source>
        <dbReference type="EMBL" id="MQX54695.1"/>
    </source>
</evidence>
<dbReference type="InterPro" id="IPR008969">
    <property type="entry name" value="CarboxyPept-like_regulatory"/>
</dbReference>
<keyword evidence="1" id="KW-0378">Hydrolase</keyword>
<name>A0A6N7LZZ9_9GAMM</name>
<sequence>MMNLKLPVLITSLLVLSGCLPTIKKQWDVQPVEGIVRDGDTQQPVAGATITNRENPELTATSDAQGRFVIEEQTHVGFHLLMAASALDRQVWLVTHPDYADAIAETTSFIPPLSRTLSQPEVPLYPRDSLDAAPENCAFFGYLKRQGQQLAKTHTRPPAFLIEECADAAARDQLYELWYR</sequence>
<dbReference type="PROSITE" id="PS51257">
    <property type="entry name" value="PROKAR_LIPOPROTEIN"/>
    <property type="match status" value="1"/>
</dbReference>
<evidence type="ECO:0000313" key="2">
    <source>
        <dbReference type="Proteomes" id="UP000469421"/>
    </source>
</evidence>
<reference evidence="1 2" key="1">
    <citation type="submission" date="2019-10" db="EMBL/GenBank/DDBJ databases">
        <title>Alcanivorax sp.PA15-N-34 draft genome sequence.</title>
        <authorList>
            <person name="Liao X."/>
            <person name="Shao Z."/>
        </authorList>
    </citation>
    <scope>NUCLEOTIDE SEQUENCE [LARGE SCALE GENOMIC DNA]</scope>
    <source>
        <strain evidence="1 2">PA15-N-34</strain>
    </source>
</reference>